<dbReference type="EMBL" id="RBNJ01004002">
    <property type="protein sequence ID" value="RUS30339.1"/>
    <property type="molecule type" value="Genomic_DNA"/>
</dbReference>
<dbReference type="Pfam" id="PF20665">
    <property type="entry name" value="Zw10_middle"/>
    <property type="match status" value="1"/>
</dbReference>
<accession>A0A433QKN2</accession>
<feature type="domain" description="Centromere/kinetochore protein zw10 middle" evidence="1">
    <location>
        <begin position="16"/>
        <end position="176"/>
    </location>
</feature>
<sequence>MSVTFAKKYYDTPVTVDDLLASFAIMDVLPQKLEAFTRRLLCDIVTPLVRDPVQELTTTRNKLHATLKVGRAGLAGANGGTNGKVASLVPADITTTLNKLLDLGRFLSTYLFRPDSTPVTGVTCMSVLGQIWWLQLWRELKVAVLEPSIPDDRAMLAKYEATVEGAIDFETEMMALGRPWYSYIALYEFHLLSPTHSLIPRFQRKKEILQL</sequence>
<gene>
    <name evidence="2" type="ORF">BC938DRAFT_479536</name>
</gene>
<evidence type="ECO:0000313" key="3">
    <source>
        <dbReference type="Proteomes" id="UP000274822"/>
    </source>
</evidence>
<organism evidence="2 3">
    <name type="scientific">Jimgerdemannia flammicorona</name>
    <dbReference type="NCBI Taxonomy" id="994334"/>
    <lineage>
        <taxon>Eukaryota</taxon>
        <taxon>Fungi</taxon>
        <taxon>Fungi incertae sedis</taxon>
        <taxon>Mucoromycota</taxon>
        <taxon>Mucoromycotina</taxon>
        <taxon>Endogonomycetes</taxon>
        <taxon>Endogonales</taxon>
        <taxon>Endogonaceae</taxon>
        <taxon>Jimgerdemannia</taxon>
    </lineage>
</organism>
<dbReference type="Proteomes" id="UP000274822">
    <property type="component" value="Unassembled WGS sequence"/>
</dbReference>
<dbReference type="InterPro" id="IPR048344">
    <property type="entry name" value="Zw10_middle"/>
</dbReference>
<proteinExistence type="predicted"/>
<evidence type="ECO:0000259" key="1">
    <source>
        <dbReference type="Pfam" id="PF20665"/>
    </source>
</evidence>
<reference evidence="2 3" key="1">
    <citation type="journal article" date="2018" name="New Phytol.">
        <title>Phylogenomics of Endogonaceae and evolution of mycorrhizas within Mucoromycota.</title>
        <authorList>
            <person name="Chang Y."/>
            <person name="Desiro A."/>
            <person name="Na H."/>
            <person name="Sandor L."/>
            <person name="Lipzen A."/>
            <person name="Clum A."/>
            <person name="Barry K."/>
            <person name="Grigoriev I.V."/>
            <person name="Martin F.M."/>
            <person name="Stajich J.E."/>
            <person name="Smith M.E."/>
            <person name="Bonito G."/>
            <person name="Spatafora J.W."/>
        </authorList>
    </citation>
    <scope>NUCLEOTIDE SEQUENCE [LARGE SCALE GENOMIC DNA]</scope>
    <source>
        <strain evidence="2 3">AD002</strain>
    </source>
</reference>
<name>A0A433QKN2_9FUNG</name>
<protein>
    <recommendedName>
        <fullName evidence="1">Centromere/kinetochore protein zw10 middle domain-containing protein</fullName>
    </recommendedName>
</protein>
<comment type="caution">
    <text evidence="2">The sequence shown here is derived from an EMBL/GenBank/DDBJ whole genome shotgun (WGS) entry which is preliminary data.</text>
</comment>
<evidence type="ECO:0000313" key="2">
    <source>
        <dbReference type="EMBL" id="RUS30339.1"/>
    </source>
</evidence>
<keyword evidence="3" id="KW-1185">Reference proteome</keyword>
<dbReference type="AlphaFoldDB" id="A0A433QKN2"/>